<reference evidence="2 3" key="1">
    <citation type="submission" date="2016-03" db="EMBL/GenBank/DDBJ databases">
        <title>Niastella vici sp. nov., isolated from farmland soil.</title>
        <authorList>
            <person name="Chen L."/>
            <person name="Wang D."/>
            <person name="Yang S."/>
            <person name="Wang G."/>
        </authorList>
    </citation>
    <scope>NUCLEOTIDE SEQUENCE [LARGE SCALE GENOMIC DNA]</scope>
    <source>
        <strain evidence="2 3">DJ57</strain>
    </source>
</reference>
<organism evidence="2 3">
    <name type="scientific">Niastella vici</name>
    <dbReference type="NCBI Taxonomy" id="1703345"/>
    <lineage>
        <taxon>Bacteria</taxon>
        <taxon>Pseudomonadati</taxon>
        <taxon>Bacteroidota</taxon>
        <taxon>Chitinophagia</taxon>
        <taxon>Chitinophagales</taxon>
        <taxon>Chitinophagaceae</taxon>
        <taxon>Niastella</taxon>
    </lineage>
</organism>
<evidence type="ECO:0000259" key="1">
    <source>
        <dbReference type="SMART" id="SM00014"/>
    </source>
</evidence>
<dbReference type="OrthoDB" id="9773582at2"/>
<dbReference type="Gene3D" id="1.20.144.10">
    <property type="entry name" value="Phosphatidic acid phosphatase type 2/haloperoxidase"/>
    <property type="match status" value="1"/>
</dbReference>
<dbReference type="STRING" id="1703345.A3860_23400"/>
<name>A0A1V9FZW3_9BACT</name>
<dbReference type="PANTHER" id="PTHR14969">
    <property type="entry name" value="SPHINGOSINE-1-PHOSPHATE PHOSPHOHYDROLASE"/>
    <property type="match status" value="1"/>
</dbReference>
<dbReference type="PANTHER" id="PTHR14969:SF13">
    <property type="entry name" value="AT30094P"/>
    <property type="match status" value="1"/>
</dbReference>
<evidence type="ECO:0000313" key="2">
    <source>
        <dbReference type="EMBL" id="OQP63883.1"/>
    </source>
</evidence>
<feature type="domain" description="Phosphatidic acid phosphatase type 2/haloperoxidase" evidence="1">
    <location>
        <begin position="77"/>
        <end position="188"/>
    </location>
</feature>
<dbReference type="Proteomes" id="UP000192796">
    <property type="component" value="Unassembled WGS sequence"/>
</dbReference>
<dbReference type="AlphaFoldDB" id="A0A1V9FZW3"/>
<sequence>MKYLIVFTVFPIFLAAKVKAQATRPDLAVVVELMEDRKEEPTEFFQHLSNSTNYVSMLVPLSVLATGYARGEKTTVQKGWYMAESLVASSLITWGLKYTIRRNRPFTTDPYIVPASSGGGPSFPSGHTSEAFATATSLTLAFHKWWVAVPAYAWAGSVGYSRMYLGVHYPSDVAAGALVGAGSAWLMYKANQWLHRHKAGNMQPVL</sequence>
<evidence type="ECO:0000313" key="3">
    <source>
        <dbReference type="Proteomes" id="UP000192796"/>
    </source>
</evidence>
<dbReference type="InterPro" id="IPR036938">
    <property type="entry name" value="PAP2/HPO_sf"/>
</dbReference>
<proteinExistence type="predicted"/>
<gene>
    <name evidence="2" type="ORF">A3860_23400</name>
</gene>
<protein>
    <recommendedName>
        <fullName evidence="1">Phosphatidic acid phosphatase type 2/haloperoxidase domain-containing protein</fullName>
    </recommendedName>
</protein>
<dbReference type="SMART" id="SM00014">
    <property type="entry name" value="acidPPc"/>
    <property type="match status" value="1"/>
</dbReference>
<dbReference type="CDD" id="cd01610">
    <property type="entry name" value="PAP2_like"/>
    <property type="match status" value="1"/>
</dbReference>
<dbReference type="SUPFAM" id="SSF48317">
    <property type="entry name" value="Acid phosphatase/Vanadium-dependent haloperoxidase"/>
    <property type="match status" value="1"/>
</dbReference>
<accession>A0A1V9FZW3</accession>
<dbReference type="InterPro" id="IPR000326">
    <property type="entry name" value="PAP2/HPO"/>
</dbReference>
<dbReference type="Pfam" id="PF01569">
    <property type="entry name" value="PAP2"/>
    <property type="match status" value="1"/>
</dbReference>
<dbReference type="EMBL" id="LVYD01000044">
    <property type="protein sequence ID" value="OQP63883.1"/>
    <property type="molecule type" value="Genomic_DNA"/>
</dbReference>
<comment type="caution">
    <text evidence="2">The sequence shown here is derived from an EMBL/GenBank/DDBJ whole genome shotgun (WGS) entry which is preliminary data.</text>
</comment>
<dbReference type="RefSeq" id="WP_081147546.1">
    <property type="nucleotide sequence ID" value="NZ_LVYD01000044.1"/>
</dbReference>
<keyword evidence="3" id="KW-1185">Reference proteome</keyword>